<protein>
    <submittedName>
        <fullName evidence="1">DOPA 4,5-dioxygenase family protein</fullName>
    </submittedName>
</protein>
<dbReference type="Gene3D" id="3.30.70.1240">
    <property type="entry name" value="DOPA-like domains"/>
    <property type="match status" value="1"/>
</dbReference>
<accession>A0ABY4DZR1</accession>
<name>A0ABY4DZR1_9NEIS</name>
<sequence>MDYHAHVYFNDDEHAAALELKAAIALAFPQMQVGRFHVRIGPHTKAMFQIAYTKEDSAALMAYFDQYLPTRSVLIHPLIDDMLAAHTTAASWRGEVLPLNTSMFSA</sequence>
<dbReference type="PANTHER" id="PTHR36423">
    <property type="entry name" value="AFR070WP"/>
    <property type="match status" value="1"/>
</dbReference>
<dbReference type="PIRSF" id="PIRSF028139">
    <property type="entry name" value="DOPA-diox_rel_Mll2280"/>
    <property type="match status" value="1"/>
</dbReference>
<dbReference type="PANTHER" id="PTHR36423:SF2">
    <property type="entry name" value="AFR070WP"/>
    <property type="match status" value="1"/>
</dbReference>
<dbReference type="RefSeq" id="WP_058357573.1">
    <property type="nucleotide sequence ID" value="NZ_CABKVG010000010.1"/>
</dbReference>
<evidence type="ECO:0000313" key="2">
    <source>
        <dbReference type="Proteomes" id="UP000832011"/>
    </source>
</evidence>
<keyword evidence="2" id="KW-1185">Reference proteome</keyword>
<dbReference type="Proteomes" id="UP000832011">
    <property type="component" value="Chromosome"/>
</dbReference>
<dbReference type="InterPro" id="IPR023389">
    <property type="entry name" value="DOPA-like_sf"/>
</dbReference>
<gene>
    <name evidence="1" type="ORF">LVJ82_14930</name>
</gene>
<dbReference type="SUPFAM" id="SSF143410">
    <property type="entry name" value="DOPA-like"/>
    <property type="match status" value="1"/>
</dbReference>
<reference evidence="1 2" key="1">
    <citation type="journal article" date="2022" name="Res Sq">
        <title>Evolution of multicellular longitudinally dividing oral cavity symbionts (Neisseriaceae).</title>
        <authorList>
            <person name="Nyongesa S."/>
            <person name="Weber P."/>
            <person name="Bernet E."/>
            <person name="Pullido F."/>
            <person name="Nieckarz M."/>
            <person name="Delaby M."/>
            <person name="Nieves C."/>
            <person name="Viehboeck T."/>
            <person name="Krause N."/>
            <person name="Rivera-Millot A."/>
            <person name="Nakamura A."/>
            <person name="Vischer N."/>
            <person name="VanNieuwenhze M."/>
            <person name="Brun Y."/>
            <person name="Cava F."/>
            <person name="Bulgheresi S."/>
            <person name="Veyrier F."/>
        </authorList>
    </citation>
    <scope>NUCLEOTIDE SEQUENCE [LARGE SCALE GENOMIC DNA]</scope>
    <source>
        <strain evidence="1 2">SN4</strain>
    </source>
</reference>
<proteinExistence type="predicted"/>
<dbReference type="Pfam" id="PF08883">
    <property type="entry name" value="DOPA_dioxygen"/>
    <property type="match status" value="1"/>
</dbReference>
<dbReference type="InterPro" id="IPR014980">
    <property type="entry name" value="DOPA_dioxygen"/>
</dbReference>
<evidence type="ECO:0000313" key="1">
    <source>
        <dbReference type="EMBL" id="UOO88739.1"/>
    </source>
</evidence>
<organism evidence="1 2">
    <name type="scientific">Vitreoscilla massiliensis</name>
    <dbReference type="NCBI Taxonomy" id="1689272"/>
    <lineage>
        <taxon>Bacteria</taxon>
        <taxon>Pseudomonadati</taxon>
        <taxon>Pseudomonadota</taxon>
        <taxon>Betaproteobacteria</taxon>
        <taxon>Neisseriales</taxon>
        <taxon>Neisseriaceae</taxon>
        <taxon>Vitreoscilla</taxon>
    </lineage>
</organism>
<dbReference type="EMBL" id="CP091511">
    <property type="protein sequence ID" value="UOO88739.1"/>
    <property type="molecule type" value="Genomic_DNA"/>
</dbReference>